<keyword evidence="3" id="KW-1185">Reference proteome</keyword>
<dbReference type="InterPro" id="IPR036188">
    <property type="entry name" value="FAD/NAD-bd_sf"/>
</dbReference>
<dbReference type="PANTHER" id="PTHR46865:SF2">
    <property type="entry name" value="MONOOXYGENASE"/>
    <property type="match status" value="1"/>
</dbReference>
<dbReference type="GO" id="GO:0071949">
    <property type="term" value="F:FAD binding"/>
    <property type="evidence" value="ECO:0007669"/>
    <property type="project" value="InterPro"/>
</dbReference>
<dbReference type="Proteomes" id="UP000279275">
    <property type="component" value="Unassembled WGS sequence"/>
</dbReference>
<accession>A0A3M2L494</accession>
<dbReference type="AlphaFoldDB" id="A0A3M2L494"/>
<feature type="domain" description="FAD-binding" evidence="1">
    <location>
        <begin position="4"/>
        <end position="318"/>
    </location>
</feature>
<evidence type="ECO:0000313" key="2">
    <source>
        <dbReference type="EMBL" id="RMI31796.1"/>
    </source>
</evidence>
<dbReference type="SUPFAM" id="SSF51905">
    <property type="entry name" value="FAD/NAD(P)-binding domain"/>
    <property type="match status" value="1"/>
</dbReference>
<reference evidence="2 3" key="1">
    <citation type="submission" date="2018-10" db="EMBL/GenBank/DDBJ databases">
        <title>Isolation from cow dung.</title>
        <authorList>
            <person name="Ling L."/>
        </authorList>
    </citation>
    <scope>NUCLEOTIDE SEQUENCE [LARGE SCALE GENOMIC DNA]</scope>
    <source>
        <strain evidence="2 3">NEAU-LL90</strain>
    </source>
</reference>
<dbReference type="OrthoDB" id="3356051at2"/>
<dbReference type="EMBL" id="RFFH01000006">
    <property type="protein sequence ID" value="RMI31796.1"/>
    <property type="molecule type" value="Genomic_DNA"/>
</dbReference>
<gene>
    <name evidence="2" type="ORF">EBN03_16545</name>
</gene>
<dbReference type="Gene3D" id="3.30.9.10">
    <property type="entry name" value="D-Amino Acid Oxidase, subunit A, domain 2"/>
    <property type="match status" value="1"/>
</dbReference>
<evidence type="ECO:0000313" key="3">
    <source>
        <dbReference type="Proteomes" id="UP000279275"/>
    </source>
</evidence>
<organism evidence="2 3">
    <name type="scientific">Nocardia stercoris</name>
    <dbReference type="NCBI Taxonomy" id="2483361"/>
    <lineage>
        <taxon>Bacteria</taxon>
        <taxon>Bacillati</taxon>
        <taxon>Actinomycetota</taxon>
        <taxon>Actinomycetes</taxon>
        <taxon>Mycobacteriales</taxon>
        <taxon>Nocardiaceae</taxon>
        <taxon>Nocardia</taxon>
    </lineage>
</organism>
<dbReference type="RefSeq" id="WP_122188930.1">
    <property type="nucleotide sequence ID" value="NZ_RFFH01000006.1"/>
</dbReference>
<dbReference type="PANTHER" id="PTHR46865">
    <property type="entry name" value="OXIDOREDUCTASE-RELATED"/>
    <property type="match status" value="1"/>
</dbReference>
<protein>
    <submittedName>
        <fullName evidence="2">FAD-dependent oxidoreductase</fullName>
    </submittedName>
</protein>
<name>A0A3M2L494_9NOCA</name>
<proteinExistence type="predicted"/>
<sequence>MSKTVLVSGAGVGGSTVAYWLAHNGFEVTVVERAHAQRSSGNPVDVKGPAIEVAEKMGILDRLQAAGSAVNRMTFVDAHGRPTAHIGLELFQGGAGDREVEIPRADLAAILLDTAREAGIEFLWGDTITGLRQDPDGVAVTFAHAGPRRFDAVIGADGLHSNVRRLAFGAEAEFVRHMGVYVATVQLDRPFGADTEVLVHNTPGRAVTVHPSKGRAVAAFMFRSAAVPGFDHRDLDQHKRLVTEAFPEPSWRLPELVERVRAADDLYFDSVSQVRMPSWSTGRIVLLGDAASCLSLFGDGSTLAMTGAYTLATAMAATDDPAEAFRRYERQHRTLVEPKLKGFSAATMLLLPATRAGIAARNAFTRVLPLVTTIGAARRRRNGAAATSGDRR</sequence>
<dbReference type="Gene3D" id="3.50.50.60">
    <property type="entry name" value="FAD/NAD(P)-binding domain"/>
    <property type="match status" value="1"/>
</dbReference>
<dbReference type="Pfam" id="PF01494">
    <property type="entry name" value="FAD_binding_3"/>
    <property type="match status" value="1"/>
</dbReference>
<dbReference type="InterPro" id="IPR051704">
    <property type="entry name" value="FAD_aromatic-hydroxylase"/>
</dbReference>
<evidence type="ECO:0000259" key="1">
    <source>
        <dbReference type="Pfam" id="PF01494"/>
    </source>
</evidence>
<dbReference type="InterPro" id="IPR002938">
    <property type="entry name" value="FAD-bd"/>
</dbReference>
<dbReference type="PRINTS" id="PR00420">
    <property type="entry name" value="RNGMNOXGNASE"/>
</dbReference>
<comment type="caution">
    <text evidence="2">The sequence shown here is derived from an EMBL/GenBank/DDBJ whole genome shotgun (WGS) entry which is preliminary data.</text>
</comment>